<dbReference type="InterPro" id="IPR002738">
    <property type="entry name" value="RNase_P_p30"/>
</dbReference>
<keyword evidence="3" id="KW-0819">tRNA processing</keyword>
<proteinExistence type="inferred from homology"/>
<dbReference type="Gene3D" id="3.20.20.140">
    <property type="entry name" value="Metal-dependent hydrolases"/>
    <property type="match status" value="1"/>
</dbReference>
<dbReference type="PANTHER" id="PTHR13031">
    <property type="entry name" value="RIBONUCLEASE P SUBUNIT P30"/>
    <property type="match status" value="1"/>
</dbReference>
<sequence>MDSKYYDLGIPRETVSPELIARLLDCEYLYMGISTTVSVDEFNFKDKKRSAKESRQQMRVSLAEKLTPLTVSELTNLLEQSEQFRSSSSSRLPTLTPPRLFNRLTLTCVDVDTAGLFFKEFEDSIRKFDIVAFEPMSSAALAYVTEALSSLPIDLITIDPAQSFSSDFRPTGKQCTQCFRRGVYFDLPLSPALFRSGASSSARIALATLLTHLNSVCRFQFSRLVVVTSGAQTGWEVRRPQAVASVLRAICPTVVRGSTSLAMQQTNPWQALSHGLTRCESKTSHGAAILMRLLADPSVVEVVQVSVSDEANVNEEKSPLPSIISLHRSSATEETDTVFTKTSQLAKLVFKHDVEGFFPIVYLMLRPFAKGCPRNHHPMDATLGPLELTLPTQEVYLDVVGPRRAHVHARKERIYLPRGASSSNNTPGLKIKGLRGGDFEVDTSKSNTWQELTRVLKEYGNQGKTRTTGFFHRAPAQRPRGRHSGWASLSEWHRGGGSREGEPNFKGRTHLPSCHCYCKTSDTREEKLVPVRD</sequence>
<dbReference type="InterPro" id="IPR016195">
    <property type="entry name" value="Pol/histidinol_Pase-like"/>
</dbReference>
<dbReference type="Pfam" id="PF01876">
    <property type="entry name" value="RNase_P_p30"/>
    <property type="match status" value="1"/>
</dbReference>
<comment type="similarity">
    <text evidence="2">Belongs to the eukaryotic/archaeal RNase P protein component 3 family.</text>
</comment>
<evidence type="ECO:0000256" key="1">
    <source>
        <dbReference type="ARBA" id="ARBA00004123"/>
    </source>
</evidence>
<evidence type="ECO:0000256" key="3">
    <source>
        <dbReference type="ARBA" id="ARBA00022694"/>
    </source>
</evidence>
<feature type="compositionally biased region" description="Basic and acidic residues" evidence="4">
    <location>
        <begin position="491"/>
        <end position="505"/>
    </location>
</feature>
<evidence type="ECO:0000256" key="4">
    <source>
        <dbReference type="SAM" id="MobiDB-lite"/>
    </source>
</evidence>
<organism evidence="5 6">
    <name type="scientific">Taenia crassiceps</name>
    <dbReference type="NCBI Taxonomy" id="6207"/>
    <lineage>
        <taxon>Eukaryota</taxon>
        <taxon>Metazoa</taxon>
        <taxon>Spiralia</taxon>
        <taxon>Lophotrochozoa</taxon>
        <taxon>Platyhelminthes</taxon>
        <taxon>Cestoda</taxon>
        <taxon>Eucestoda</taxon>
        <taxon>Cyclophyllidea</taxon>
        <taxon>Taeniidae</taxon>
        <taxon>Taenia</taxon>
    </lineage>
</organism>
<keyword evidence="6" id="KW-1185">Reference proteome</keyword>
<dbReference type="Proteomes" id="UP001651158">
    <property type="component" value="Unassembled WGS sequence"/>
</dbReference>
<dbReference type="SUPFAM" id="SSF89550">
    <property type="entry name" value="PHP domain-like"/>
    <property type="match status" value="1"/>
</dbReference>
<dbReference type="EMBL" id="JAKROA010000001">
    <property type="protein sequence ID" value="KAL5112522.1"/>
    <property type="molecule type" value="Genomic_DNA"/>
</dbReference>
<evidence type="ECO:0000313" key="5">
    <source>
        <dbReference type="EMBL" id="KAL5112522.1"/>
    </source>
</evidence>
<comment type="caution">
    <text evidence="5">The sequence shown here is derived from an EMBL/GenBank/DDBJ whole genome shotgun (WGS) entry which is preliminary data.</text>
</comment>
<accession>A0ABR4QSE9</accession>
<evidence type="ECO:0000256" key="2">
    <source>
        <dbReference type="ARBA" id="ARBA00007331"/>
    </source>
</evidence>
<comment type="subcellular location">
    <subcellularLocation>
        <location evidence="1">Nucleus</location>
    </subcellularLocation>
</comment>
<evidence type="ECO:0000313" key="6">
    <source>
        <dbReference type="Proteomes" id="UP001651158"/>
    </source>
</evidence>
<reference evidence="5 6" key="1">
    <citation type="journal article" date="2022" name="Front. Cell. Infect. Microbiol.">
        <title>The Genomes of Two Strains of Taenia crassiceps the Animal Model for the Study of Human Cysticercosis.</title>
        <authorList>
            <person name="Bobes R.J."/>
            <person name="Estrada K."/>
            <person name="Rios-Valencia D.G."/>
            <person name="Calderon-Gallegos A."/>
            <person name="de la Torre P."/>
            <person name="Carrero J.C."/>
            <person name="Sanchez-Flores A."/>
            <person name="Laclette J.P."/>
        </authorList>
    </citation>
    <scope>NUCLEOTIDE SEQUENCE [LARGE SCALE GENOMIC DNA]</scope>
    <source>
        <strain evidence="5">WFUcys</strain>
    </source>
</reference>
<gene>
    <name evidence="5" type="ORF">TcWFU_007451</name>
</gene>
<dbReference type="PANTHER" id="PTHR13031:SF0">
    <property type="entry name" value="RIBONUCLEASE P PROTEIN SUBUNIT P30"/>
    <property type="match status" value="1"/>
</dbReference>
<protein>
    <submittedName>
        <fullName evidence="5">Uncharacterized protein</fullName>
    </submittedName>
</protein>
<feature type="region of interest" description="Disordered" evidence="4">
    <location>
        <begin position="475"/>
        <end position="505"/>
    </location>
</feature>
<name>A0ABR4QSE9_9CEST</name>